<sequence length="96" mass="11159">MQNFSFRVIEAVGLYPLLMGLSIGNLIVRRDAMRVVSWKGNKESGLGRSKVMLPGEMLMEVETLLTTQGRIFRFRIRSYDSRFHHHSTILRQYSNI</sequence>
<dbReference type="AlphaFoldDB" id="A0A8J4VXI9"/>
<evidence type="ECO:0000313" key="3">
    <source>
        <dbReference type="Proteomes" id="UP000737018"/>
    </source>
</evidence>
<gene>
    <name evidence="2" type="ORF">CMV_000649</name>
</gene>
<keyword evidence="1" id="KW-0472">Membrane</keyword>
<organism evidence="2 3">
    <name type="scientific">Castanea mollissima</name>
    <name type="common">Chinese chestnut</name>
    <dbReference type="NCBI Taxonomy" id="60419"/>
    <lineage>
        <taxon>Eukaryota</taxon>
        <taxon>Viridiplantae</taxon>
        <taxon>Streptophyta</taxon>
        <taxon>Embryophyta</taxon>
        <taxon>Tracheophyta</taxon>
        <taxon>Spermatophyta</taxon>
        <taxon>Magnoliopsida</taxon>
        <taxon>eudicotyledons</taxon>
        <taxon>Gunneridae</taxon>
        <taxon>Pentapetalae</taxon>
        <taxon>rosids</taxon>
        <taxon>fabids</taxon>
        <taxon>Fagales</taxon>
        <taxon>Fagaceae</taxon>
        <taxon>Castanea</taxon>
    </lineage>
</organism>
<keyword evidence="1" id="KW-0812">Transmembrane</keyword>
<feature type="transmembrane region" description="Helical" evidence="1">
    <location>
        <begin position="6"/>
        <end position="28"/>
    </location>
</feature>
<name>A0A8J4VXI9_9ROSI</name>
<accession>A0A8J4VXI9</accession>
<keyword evidence="1" id="KW-1133">Transmembrane helix</keyword>
<proteinExistence type="predicted"/>
<protein>
    <submittedName>
        <fullName evidence="2">Uncharacterized protein</fullName>
    </submittedName>
</protein>
<evidence type="ECO:0000313" key="2">
    <source>
        <dbReference type="EMBL" id="KAF3976153.1"/>
    </source>
</evidence>
<evidence type="ECO:0000256" key="1">
    <source>
        <dbReference type="SAM" id="Phobius"/>
    </source>
</evidence>
<dbReference type="EMBL" id="JRKL02000036">
    <property type="protein sequence ID" value="KAF3976153.1"/>
    <property type="molecule type" value="Genomic_DNA"/>
</dbReference>
<dbReference type="Proteomes" id="UP000737018">
    <property type="component" value="Unassembled WGS sequence"/>
</dbReference>
<reference evidence="2" key="1">
    <citation type="submission" date="2020-03" db="EMBL/GenBank/DDBJ databases">
        <title>Castanea mollissima Vanexum genome sequencing.</title>
        <authorList>
            <person name="Staton M."/>
        </authorList>
    </citation>
    <scope>NUCLEOTIDE SEQUENCE</scope>
    <source>
        <tissue evidence="2">Leaf</tissue>
    </source>
</reference>
<comment type="caution">
    <text evidence="2">The sequence shown here is derived from an EMBL/GenBank/DDBJ whole genome shotgun (WGS) entry which is preliminary data.</text>
</comment>
<keyword evidence="3" id="KW-1185">Reference proteome</keyword>